<feature type="region of interest" description="Disordered" evidence="1">
    <location>
        <begin position="70"/>
        <end position="101"/>
    </location>
</feature>
<sequence>MTRLDGVLRSVLPPVAPLLLQRKGPLLHGQRPLAGGQAAGCEAAAPARIPFRRKGGASGEAAAGSAAAAAAAGEGSNVCRRADADKEADTKRSACSRGLPSALTLTARGAAEGPLTARLGEAGCMGPHDGAPQASQLRGLTTVDKEDQSSATAFTRKRQGPPLNRLPLQDPWVGKYNRQ</sequence>
<proteinExistence type="predicted"/>
<dbReference type="EMBL" id="JROU02002250">
    <property type="protein sequence ID" value="OEH73732.1"/>
    <property type="molecule type" value="Genomic_DNA"/>
</dbReference>
<evidence type="ECO:0000256" key="1">
    <source>
        <dbReference type="SAM" id="MobiDB-lite"/>
    </source>
</evidence>
<organism evidence="2 3">
    <name type="scientific">Cyclospora cayetanensis</name>
    <dbReference type="NCBI Taxonomy" id="88456"/>
    <lineage>
        <taxon>Eukaryota</taxon>
        <taxon>Sar</taxon>
        <taxon>Alveolata</taxon>
        <taxon>Apicomplexa</taxon>
        <taxon>Conoidasida</taxon>
        <taxon>Coccidia</taxon>
        <taxon>Eucoccidiorida</taxon>
        <taxon>Eimeriorina</taxon>
        <taxon>Eimeriidae</taxon>
        <taxon>Cyclospora</taxon>
    </lineage>
</organism>
<feature type="compositionally biased region" description="Basic and acidic residues" evidence="1">
    <location>
        <begin position="80"/>
        <end position="92"/>
    </location>
</feature>
<name>A0A1D3CRC8_9EIME</name>
<evidence type="ECO:0000313" key="2">
    <source>
        <dbReference type="EMBL" id="OEH73732.1"/>
    </source>
</evidence>
<evidence type="ECO:0000313" key="3">
    <source>
        <dbReference type="Proteomes" id="UP000095192"/>
    </source>
</evidence>
<dbReference type="Proteomes" id="UP000095192">
    <property type="component" value="Unassembled WGS sequence"/>
</dbReference>
<dbReference type="InParanoid" id="A0A1D3CRC8"/>
<feature type="region of interest" description="Disordered" evidence="1">
    <location>
        <begin position="127"/>
        <end position="179"/>
    </location>
</feature>
<dbReference type="VEuPathDB" id="ToxoDB:cyc_00693"/>
<reference evidence="2 3" key="1">
    <citation type="journal article" date="2016" name="BMC Genomics">
        <title>Comparative genomics reveals Cyclospora cayetanensis possesses coccidia-like metabolism and invasion components but unique surface antigens.</title>
        <authorList>
            <person name="Liu S."/>
            <person name="Wang L."/>
            <person name="Zheng H."/>
            <person name="Xu Z."/>
            <person name="Roellig D.M."/>
            <person name="Li N."/>
            <person name="Frace M.A."/>
            <person name="Tang K."/>
            <person name="Arrowood M.J."/>
            <person name="Moss D.M."/>
            <person name="Zhang L."/>
            <person name="Feng Y."/>
            <person name="Xiao L."/>
        </authorList>
    </citation>
    <scope>NUCLEOTIDE SEQUENCE [LARGE SCALE GENOMIC DNA]</scope>
    <source>
        <strain evidence="2 3">CHN_HEN01</strain>
    </source>
</reference>
<gene>
    <name evidence="2" type="ORF">cyc_00693</name>
</gene>
<accession>A0A1D3CRC8</accession>
<keyword evidence="3" id="KW-1185">Reference proteome</keyword>
<protein>
    <submittedName>
        <fullName evidence="2">Uncharacterized protein</fullName>
    </submittedName>
</protein>
<dbReference type="AlphaFoldDB" id="A0A1D3CRC8"/>
<comment type="caution">
    <text evidence="2">The sequence shown here is derived from an EMBL/GenBank/DDBJ whole genome shotgun (WGS) entry which is preliminary data.</text>
</comment>